<evidence type="ECO:0008006" key="3">
    <source>
        <dbReference type="Google" id="ProtNLM"/>
    </source>
</evidence>
<name>A0A543G2B3_9FLAO</name>
<protein>
    <recommendedName>
        <fullName evidence="3">Lipoprotein</fullName>
    </recommendedName>
</protein>
<proteinExistence type="predicted"/>
<comment type="caution">
    <text evidence="1">The sequence shown here is derived from an EMBL/GenBank/DDBJ whole genome shotgun (WGS) entry which is preliminary data.</text>
</comment>
<dbReference type="RefSeq" id="WP_089079973.1">
    <property type="nucleotide sequence ID" value="NZ_VFPJ01000001.1"/>
</dbReference>
<dbReference type="Proteomes" id="UP000320773">
    <property type="component" value="Unassembled WGS sequence"/>
</dbReference>
<evidence type="ECO:0000313" key="1">
    <source>
        <dbReference type="EMBL" id="TQM40236.1"/>
    </source>
</evidence>
<dbReference type="PROSITE" id="PS51257">
    <property type="entry name" value="PROKAR_LIPOPROTEIN"/>
    <property type="match status" value="1"/>
</dbReference>
<accession>A0A543G2B3</accession>
<dbReference type="AlphaFoldDB" id="A0A543G2B3"/>
<organism evidence="1 2">
    <name type="scientific">Flavobacterium branchiophilum</name>
    <dbReference type="NCBI Taxonomy" id="55197"/>
    <lineage>
        <taxon>Bacteria</taxon>
        <taxon>Pseudomonadati</taxon>
        <taxon>Bacteroidota</taxon>
        <taxon>Flavobacteriia</taxon>
        <taxon>Flavobacteriales</taxon>
        <taxon>Flavobacteriaceae</taxon>
        <taxon>Flavobacterium</taxon>
    </lineage>
</organism>
<dbReference type="EMBL" id="VFPJ01000001">
    <property type="protein sequence ID" value="TQM40236.1"/>
    <property type="molecule type" value="Genomic_DNA"/>
</dbReference>
<sequence>MKTNFSIISLFFIIVFTSCNQFKNKDKYEDDFYNRYSGLDYIRLPLIKPLEAIKLKGEKHWSLNTSNNLNPIGVTAPIDSINVVDKYIFGHCIKYQDEDLKGFKTPEQWFTIDTEKNTMTFFKKDSQMYKFLKTKSIKDKLILVDVLKKGFKDDYYLPWLTNIKLKKEN</sequence>
<reference evidence="1 2" key="1">
    <citation type="submission" date="2019-06" db="EMBL/GenBank/DDBJ databases">
        <title>Genomic Encyclopedia of Archaeal and Bacterial Type Strains, Phase II (KMG-II): from individual species to whole genera.</title>
        <authorList>
            <person name="Goeker M."/>
        </authorList>
    </citation>
    <scope>NUCLEOTIDE SEQUENCE [LARGE SCALE GENOMIC DNA]</scope>
    <source>
        <strain evidence="1 2">DSM 24789</strain>
    </source>
</reference>
<gene>
    <name evidence="1" type="ORF">BC670_1111</name>
</gene>
<evidence type="ECO:0000313" key="2">
    <source>
        <dbReference type="Proteomes" id="UP000320773"/>
    </source>
</evidence>